<dbReference type="InterPro" id="IPR002068">
    <property type="entry name" value="A-crystallin/Hsp20_dom"/>
</dbReference>
<dbReference type="Pfam" id="PF00011">
    <property type="entry name" value="HSP20"/>
    <property type="match status" value="1"/>
</dbReference>
<name>A0ABP7TRF3_9ACTN</name>
<dbReference type="RefSeq" id="WP_266446816.1">
    <property type="nucleotide sequence ID" value="NZ_BAAAZX010000049.1"/>
</dbReference>
<feature type="domain" description="SHSP" evidence="3">
    <location>
        <begin position="1"/>
        <end position="80"/>
    </location>
</feature>
<dbReference type="InterPro" id="IPR008978">
    <property type="entry name" value="HSP20-like_chaperone"/>
</dbReference>
<evidence type="ECO:0000313" key="5">
    <source>
        <dbReference type="Proteomes" id="UP001500456"/>
    </source>
</evidence>
<dbReference type="CDD" id="cd06464">
    <property type="entry name" value="ACD_sHsps-like"/>
    <property type="match status" value="1"/>
</dbReference>
<organism evidence="4 5">
    <name type="scientific">Streptomyces plumbiresistens</name>
    <dbReference type="NCBI Taxonomy" id="511811"/>
    <lineage>
        <taxon>Bacteria</taxon>
        <taxon>Bacillati</taxon>
        <taxon>Actinomycetota</taxon>
        <taxon>Actinomycetes</taxon>
        <taxon>Kitasatosporales</taxon>
        <taxon>Streptomycetaceae</taxon>
        <taxon>Streptomyces</taxon>
    </lineage>
</organism>
<dbReference type="SUPFAM" id="SSF49764">
    <property type="entry name" value="HSP20-like chaperones"/>
    <property type="match status" value="1"/>
</dbReference>
<evidence type="ECO:0000256" key="1">
    <source>
        <dbReference type="PROSITE-ProRule" id="PRU00285"/>
    </source>
</evidence>
<evidence type="ECO:0000259" key="3">
    <source>
        <dbReference type="PROSITE" id="PS01031"/>
    </source>
</evidence>
<dbReference type="EMBL" id="BAAAZX010000049">
    <property type="protein sequence ID" value="GAA4030180.1"/>
    <property type="molecule type" value="Genomic_DNA"/>
</dbReference>
<keyword evidence="5" id="KW-1185">Reference proteome</keyword>
<comment type="caution">
    <text evidence="4">The sequence shown here is derived from an EMBL/GenBank/DDBJ whole genome shotgun (WGS) entry which is preliminary data.</text>
</comment>
<accession>A0ABP7TRF3</accession>
<evidence type="ECO:0000313" key="4">
    <source>
        <dbReference type="EMBL" id="GAA4030180.1"/>
    </source>
</evidence>
<reference evidence="5" key="1">
    <citation type="journal article" date="2019" name="Int. J. Syst. Evol. Microbiol.">
        <title>The Global Catalogue of Microorganisms (GCM) 10K type strain sequencing project: providing services to taxonomists for standard genome sequencing and annotation.</title>
        <authorList>
            <consortium name="The Broad Institute Genomics Platform"/>
            <consortium name="The Broad Institute Genome Sequencing Center for Infectious Disease"/>
            <person name="Wu L."/>
            <person name="Ma J."/>
        </authorList>
    </citation>
    <scope>NUCLEOTIDE SEQUENCE [LARGE SCALE GENOMIC DNA]</scope>
    <source>
        <strain evidence="5">JCM 16924</strain>
    </source>
</reference>
<gene>
    <name evidence="4" type="ORF">GCM10022232_90070</name>
</gene>
<protein>
    <recommendedName>
        <fullName evidence="3">SHSP domain-containing protein</fullName>
    </recommendedName>
</protein>
<dbReference type="Proteomes" id="UP001500456">
    <property type="component" value="Unassembled WGS sequence"/>
</dbReference>
<evidence type="ECO:0000256" key="2">
    <source>
        <dbReference type="RuleBase" id="RU003616"/>
    </source>
</evidence>
<proteinExistence type="inferred from homology"/>
<comment type="similarity">
    <text evidence="1 2">Belongs to the small heat shock protein (HSP20) family.</text>
</comment>
<sequence length="82" mass="9123">MDPDKDIEITVTNGILTLHAEHRETTERRPVHFRYGPFERLPVGAKYDAAAAEYRDGVLTITVPIPAPETNADSTAIPLRHS</sequence>
<dbReference type="Gene3D" id="2.60.40.790">
    <property type="match status" value="1"/>
</dbReference>
<dbReference type="PROSITE" id="PS01031">
    <property type="entry name" value="SHSP"/>
    <property type="match status" value="1"/>
</dbReference>